<gene>
    <name evidence="6" type="ORF">HIM_08958</name>
</gene>
<evidence type="ECO:0000256" key="2">
    <source>
        <dbReference type="ARBA" id="ARBA00023242"/>
    </source>
</evidence>
<dbReference type="PANTHER" id="PTHR46297:SF2">
    <property type="entry name" value="TUDOR DOMAIN-CONTAINING PROTEIN"/>
    <property type="match status" value="1"/>
</dbReference>
<dbReference type="GO" id="GO:0005634">
    <property type="term" value="C:nucleus"/>
    <property type="evidence" value="ECO:0007669"/>
    <property type="project" value="UniProtKB-SubCell"/>
</dbReference>
<dbReference type="InterPro" id="IPR002999">
    <property type="entry name" value="Tudor"/>
</dbReference>
<dbReference type="SUPFAM" id="SSF63748">
    <property type="entry name" value="Tudor/PWWP/MBT"/>
    <property type="match status" value="1"/>
</dbReference>
<dbReference type="EMBL" id="KQ030567">
    <property type="protein sequence ID" value="KJZ71646.1"/>
    <property type="molecule type" value="Genomic_DNA"/>
</dbReference>
<dbReference type="CDD" id="cd20446">
    <property type="entry name" value="Tudor_SpSPF30-like"/>
    <property type="match status" value="1"/>
</dbReference>
<keyword evidence="7" id="KW-1185">Reference proteome</keyword>
<name>A0A0F7ZGX4_9HYPO</name>
<evidence type="ECO:0000256" key="1">
    <source>
        <dbReference type="ARBA" id="ARBA00004123"/>
    </source>
</evidence>
<reference evidence="6 7" key="1">
    <citation type="journal article" date="2014" name="Genome Biol. Evol.">
        <title>Comparative genomics and transcriptomics analyses reveal divergent lifestyle features of nematode endoparasitic fungus Hirsutella minnesotensis.</title>
        <authorList>
            <person name="Lai Y."/>
            <person name="Liu K."/>
            <person name="Zhang X."/>
            <person name="Zhang X."/>
            <person name="Li K."/>
            <person name="Wang N."/>
            <person name="Shu C."/>
            <person name="Wu Y."/>
            <person name="Wang C."/>
            <person name="Bushley K.E."/>
            <person name="Xiang M."/>
            <person name="Liu X."/>
        </authorList>
    </citation>
    <scope>NUCLEOTIDE SEQUENCE [LARGE SCALE GENOMIC DNA]</scope>
    <source>
        <strain evidence="6 7">3608</strain>
    </source>
</reference>
<accession>A0A0F7ZGX4</accession>
<comment type="subcellular location">
    <subcellularLocation>
        <location evidence="1">Nucleus</location>
    </subcellularLocation>
</comment>
<evidence type="ECO:0000259" key="5">
    <source>
        <dbReference type="SMART" id="SM00333"/>
    </source>
</evidence>
<evidence type="ECO:0000313" key="6">
    <source>
        <dbReference type="EMBL" id="KJZ71646.1"/>
    </source>
</evidence>
<dbReference type="PANTHER" id="PTHR46297">
    <property type="entry name" value="ZINC FINGER CCCH-TYPE WITH G PATCH DOMAIN-CONTAINING PROTEIN"/>
    <property type="match status" value="1"/>
</dbReference>
<evidence type="ECO:0000256" key="4">
    <source>
        <dbReference type="SAM" id="MobiDB-lite"/>
    </source>
</evidence>
<dbReference type="Proteomes" id="UP000054481">
    <property type="component" value="Unassembled WGS sequence"/>
</dbReference>
<feature type="compositionally biased region" description="Low complexity" evidence="4">
    <location>
        <begin position="57"/>
        <end position="71"/>
    </location>
</feature>
<feature type="compositionally biased region" description="Basic and acidic residues" evidence="4">
    <location>
        <begin position="192"/>
        <end position="204"/>
    </location>
</feature>
<protein>
    <recommendedName>
        <fullName evidence="5">Tudor domain-containing protein</fullName>
    </recommendedName>
</protein>
<keyword evidence="3" id="KW-0175">Coiled coil</keyword>
<dbReference type="Pfam" id="PF18115">
    <property type="entry name" value="Tudor_3"/>
    <property type="match status" value="1"/>
</dbReference>
<feature type="compositionally biased region" description="Basic and acidic residues" evidence="4">
    <location>
        <begin position="212"/>
        <end position="228"/>
    </location>
</feature>
<dbReference type="Gene3D" id="2.30.30.140">
    <property type="match status" value="1"/>
</dbReference>
<dbReference type="SMART" id="SM00333">
    <property type="entry name" value="TUDOR"/>
    <property type="match status" value="1"/>
</dbReference>
<feature type="coiled-coil region" evidence="3">
    <location>
        <begin position="4"/>
        <end position="54"/>
    </location>
</feature>
<feature type="compositionally biased region" description="Basic and acidic residues" evidence="4">
    <location>
        <begin position="72"/>
        <end position="81"/>
    </location>
</feature>
<dbReference type="OrthoDB" id="79171at2759"/>
<keyword evidence="2" id="KW-0539">Nucleus</keyword>
<dbReference type="InterPro" id="IPR041297">
    <property type="entry name" value="Crb2_Tudor"/>
</dbReference>
<evidence type="ECO:0000256" key="3">
    <source>
        <dbReference type="SAM" id="Coils"/>
    </source>
</evidence>
<feature type="region of interest" description="Disordered" evidence="4">
    <location>
        <begin position="54"/>
        <end position="96"/>
    </location>
</feature>
<feature type="region of interest" description="Disordered" evidence="4">
    <location>
        <begin position="144"/>
        <end position="279"/>
    </location>
</feature>
<evidence type="ECO:0000313" key="7">
    <source>
        <dbReference type="Proteomes" id="UP000054481"/>
    </source>
</evidence>
<feature type="compositionally biased region" description="Basic and acidic residues" evidence="4">
    <location>
        <begin position="238"/>
        <end position="249"/>
    </location>
</feature>
<feature type="domain" description="Tudor" evidence="5">
    <location>
        <begin position="97"/>
        <end position="159"/>
    </location>
</feature>
<organism evidence="6 7">
    <name type="scientific">Hirsutella minnesotensis 3608</name>
    <dbReference type="NCBI Taxonomy" id="1043627"/>
    <lineage>
        <taxon>Eukaryota</taxon>
        <taxon>Fungi</taxon>
        <taxon>Dikarya</taxon>
        <taxon>Ascomycota</taxon>
        <taxon>Pezizomycotina</taxon>
        <taxon>Sordariomycetes</taxon>
        <taxon>Hypocreomycetidae</taxon>
        <taxon>Hypocreales</taxon>
        <taxon>Ophiocordycipitaceae</taxon>
        <taxon>Hirsutella</taxon>
    </lineage>
</organism>
<sequence>MSSIAAIEEEKTQYQEQLEIVLGQRRDDPENSELKALEDELRSVLDLLNENIAELQPPKSVPAAEPAPAESQPEKWSKESHPAFQKAAADDKEEAPVNYQVNDTVLAKWVSGDRGFYPARITSVTGSSSAPIYSVKFKNYDTTETLRSKDIRPISNKRKADGTSSNPGATLSAVPVSAPGVVSSAGATMYPDAKKNAQGEDAPKPKSKKMKASKELEKSQNKWKEFNTKGKMGKAKKKESMFRTPEGIHGRVGFTGSGQAMRKDPERVRPQYVPGEDVD</sequence>
<proteinExistence type="predicted"/>
<feature type="compositionally biased region" description="Low complexity" evidence="4">
    <location>
        <begin position="172"/>
        <end position="187"/>
    </location>
</feature>
<dbReference type="AlphaFoldDB" id="A0A0F7ZGX4"/>